<evidence type="ECO:0000259" key="1">
    <source>
        <dbReference type="PROSITE" id="PS50280"/>
    </source>
</evidence>
<keyword evidence="3" id="KW-1185">Reference proteome</keyword>
<dbReference type="InterPro" id="IPR019734">
    <property type="entry name" value="TPR_rpt"/>
</dbReference>
<evidence type="ECO:0000313" key="2">
    <source>
        <dbReference type="EMBL" id="PUZ38373.1"/>
    </source>
</evidence>
<reference evidence="2 3" key="1">
    <citation type="submission" date="2018-04" db="EMBL/GenBank/DDBJ databases">
        <title>WGS assembly of Panicum hallii var. hallii HAL2.</title>
        <authorList>
            <person name="Lovell J."/>
            <person name="Jenkins J."/>
            <person name="Lowry D."/>
            <person name="Mamidi S."/>
            <person name="Sreedasyam A."/>
            <person name="Weng X."/>
            <person name="Barry K."/>
            <person name="Bonette J."/>
            <person name="Campitelli B."/>
            <person name="Daum C."/>
            <person name="Gordon S."/>
            <person name="Gould B."/>
            <person name="Lipzen A."/>
            <person name="MacQueen A."/>
            <person name="Palacio-Mejia J."/>
            <person name="Plott C."/>
            <person name="Shakirov E."/>
            <person name="Shu S."/>
            <person name="Yoshinaga Y."/>
            <person name="Zane M."/>
            <person name="Rokhsar D."/>
            <person name="Grimwood J."/>
            <person name="Schmutz J."/>
            <person name="Juenger T."/>
        </authorList>
    </citation>
    <scope>NUCLEOTIDE SEQUENCE [LARGE SCALE GENOMIC DNA]</scope>
    <source>
        <strain evidence="3">cv. HAL2</strain>
    </source>
</reference>
<sequence>MERLKSAVPAELRRAVGEGAAADLPTTTSRLLAFFDSLPLFHQVMRELTDPELALCRKDKGRAAELKGKGNACFSRREFGEALGFYSQALRHVPTNSDGMDVNLVSAIYANRASTMHKLGLFKESLRDCDRAIAVSSNYSKAWYRKGMVKASLKNYSSAIHDLEVALSTEMTSLGKSNIERELKLILQKQENVNEVGTSDCGSKDADVPLAEQPQKVIIDSISTPNKGRGMASIDDIPPASLIHVEDPLAAIIMKSSRETHCHFCFNEAPADVVFCPSCTIPIYCSKRCQEQAVGDISCNQDTYLEYDDHATSLAKLSITSSCKSPSSKLFAEHRHECGGAHWAAVLPADIVLAGRIMARDREKRMLYGKSVVSSGPNLDLVHHYDHHSPDNKLESQIYAIILLLCLQNHYRSDLSWTEDSLSQLVLLIFQIKVNSIAIVRMKSMDGGPELTVNKGVSAAEGANMCSVEQVRVAQAIYVSGSLFNHSCRPNVHAYFLSRTLVLRSTEFIKSRSPVELSYGPQAGEMHLPDRQKSLQENYYFSCECSSCSELNLSDLVMNSFCCPQSNCLGAISESTYYRSKDNFVHVSLGGSYVWKLSLPDVSKVGKDMEKVARSLLGNSGASLNIDPGCCMNCRSNIEVSSAAATSHREASKINRLKEITLLDKTLIPEALQSLKQLKKLRHPYSKVLAQAEDTIAEAFVKVGDQEQAQKHCKASIQILEKVYHPKHITIAHELIKLVSILLSLGDGASAAATFARAEAIFSLYYGSHMEKILAYMGTLKRALRCESTTGAC</sequence>
<dbReference type="InterPro" id="IPR011990">
    <property type="entry name" value="TPR-like_helical_dom_sf"/>
</dbReference>
<name>A0A2T7C555_9POAL</name>
<evidence type="ECO:0000313" key="3">
    <source>
        <dbReference type="Proteomes" id="UP000244336"/>
    </source>
</evidence>
<dbReference type="SUPFAM" id="SSF82199">
    <property type="entry name" value="SET domain"/>
    <property type="match status" value="1"/>
</dbReference>
<dbReference type="PROSITE" id="PS50280">
    <property type="entry name" value="SET"/>
    <property type="match status" value="1"/>
</dbReference>
<dbReference type="Gene3D" id="1.25.40.10">
    <property type="entry name" value="Tetratricopeptide repeat domain"/>
    <property type="match status" value="2"/>
</dbReference>
<dbReference type="AlphaFoldDB" id="A0A2T7C555"/>
<proteinExistence type="predicted"/>
<organism evidence="2 3">
    <name type="scientific">Panicum hallii var. hallii</name>
    <dbReference type="NCBI Taxonomy" id="1504633"/>
    <lineage>
        <taxon>Eukaryota</taxon>
        <taxon>Viridiplantae</taxon>
        <taxon>Streptophyta</taxon>
        <taxon>Embryophyta</taxon>
        <taxon>Tracheophyta</taxon>
        <taxon>Spermatophyta</taxon>
        <taxon>Magnoliopsida</taxon>
        <taxon>Liliopsida</taxon>
        <taxon>Poales</taxon>
        <taxon>Poaceae</taxon>
        <taxon>PACMAD clade</taxon>
        <taxon>Panicoideae</taxon>
        <taxon>Panicodae</taxon>
        <taxon>Paniceae</taxon>
        <taxon>Panicinae</taxon>
        <taxon>Panicum</taxon>
        <taxon>Panicum sect. Panicum</taxon>
    </lineage>
</organism>
<dbReference type="PANTHER" id="PTHR47337">
    <property type="entry name" value="TETRATRICOPEPTIDE REPEAT (TPR)-LIKE SUPERFAMILY PROTEIN"/>
    <property type="match status" value="1"/>
</dbReference>
<dbReference type="Gene3D" id="2.170.270.10">
    <property type="entry name" value="SET domain"/>
    <property type="match status" value="1"/>
</dbReference>
<dbReference type="EMBL" id="CM009757">
    <property type="protein sequence ID" value="PUZ38373.1"/>
    <property type="molecule type" value="Genomic_DNA"/>
</dbReference>
<gene>
    <name evidence="2" type="ORF">GQ55_9G191000</name>
</gene>
<dbReference type="InterPro" id="IPR046341">
    <property type="entry name" value="SET_dom_sf"/>
</dbReference>
<feature type="domain" description="SET" evidence="1">
    <location>
        <begin position="215"/>
        <end position="520"/>
    </location>
</feature>
<dbReference type="SMART" id="SM00028">
    <property type="entry name" value="TPR"/>
    <property type="match status" value="4"/>
</dbReference>
<dbReference type="STRING" id="1504633.A0A2T7C555"/>
<accession>A0A2T7C555</accession>
<dbReference type="PANTHER" id="PTHR47337:SF1">
    <property type="entry name" value="TETRATRICOPEPTIDE REPEAT (TPR)-LIKE SUPERFAMILY PROTEIN"/>
    <property type="match status" value="1"/>
</dbReference>
<dbReference type="Proteomes" id="UP000244336">
    <property type="component" value="Chromosome 9"/>
</dbReference>
<dbReference type="SUPFAM" id="SSF48452">
    <property type="entry name" value="TPR-like"/>
    <property type="match status" value="2"/>
</dbReference>
<dbReference type="InterPro" id="IPR001214">
    <property type="entry name" value="SET_dom"/>
</dbReference>
<dbReference type="Gramene" id="PUZ38373">
    <property type="protein sequence ID" value="PUZ38373"/>
    <property type="gene ID" value="GQ55_9G191000"/>
</dbReference>
<dbReference type="OrthoDB" id="1926212at2759"/>
<protein>
    <recommendedName>
        <fullName evidence="1">SET domain-containing protein</fullName>
    </recommendedName>
</protein>